<feature type="transmembrane region" description="Helical" evidence="1">
    <location>
        <begin position="265"/>
        <end position="284"/>
    </location>
</feature>
<dbReference type="OrthoDB" id="3463898at2"/>
<feature type="transmembrane region" description="Helical" evidence="1">
    <location>
        <begin position="152"/>
        <end position="185"/>
    </location>
</feature>
<reference evidence="2 3" key="1">
    <citation type="submission" date="2017-01" db="EMBL/GenBank/DDBJ databases">
        <authorList>
            <consortium name="Urmite Genomes"/>
        </authorList>
    </citation>
    <scope>NUCLEOTIDE SEQUENCE [LARGE SCALE GENOMIC DNA]</scope>
    <source>
        <strain evidence="2 3">AB57</strain>
    </source>
</reference>
<accession>A0A2U3NPB2</accession>
<protein>
    <submittedName>
        <fullName evidence="2">Membrane protein</fullName>
    </submittedName>
</protein>
<sequence length="565" mass="57750">MLRRWLLPAYAFVLALLVLAPLLRPGYLLLRDAVSTPRSYLTDAALGLTAAPRATPQDFAVACASHVIDGGVVVKALLVLGLWLAGWGAARLAATVLPDAGMPGQFVAATLAIWNPYVAERLLQGHWSLLVGYGCLPWVATVMLTLRSGGSWSGFFGLCFWLALAGLTPTGQMLAATVALVCVVAPSSEPGRPRWRCAAMALGAALAAALPWLTASAVGATLSGHGSAPGVAAFAPRAEPGLATLGSLASLGGIWNGQAVPDSRTTLFAVSAALVLLAVLLAGLPTTARRPAAVPLLALAAVSVLVPAALATGPGLHALSAVIDAAPGLGVLRDGQKWVALAVPGYTLAAAGAVVTLRQWLRPGVTALVCCLALILALPDLAWGVGGRVVAVRYPPGWSAVAAAINERPALVAVLPAGTMRRFSWSGAAPVLDPLPRWVRADVLTTGDLSISGVTIPGEGDRARAMQQLLLAGPEPSALTEAGVRWLVVESDSAGDMGKSGRTLAGLTPALRDKEFALYRLGGGTADASAPGRRATLIAHLVWLATLIVGACGALAVRVRRRAAA</sequence>
<feature type="transmembrane region" description="Helical" evidence="1">
    <location>
        <begin position="197"/>
        <end position="215"/>
    </location>
</feature>
<keyword evidence="1" id="KW-0472">Membrane</keyword>
<keyword evidence="1" id="KW-0812">Transmembrane</keyword>
<dbReference type="AlphaFoldDB" id="A0A2U3NPB2"/>
<keyword evidence="3" id="KW-1185">Reference proteome</keyword>
<evidence type="ECO:0000313" key="2">
    <source>
        <dbReference type="EMBL" id="SPM33350.1"/>
    </source>
</evidence>
<feature type="transmembrane region" description="Helical" evidence="1">
    <location>
        <begin position="338"/>
        <end position="357"/>
    </location>
</feature>
<gene>
    <name evidence="2" type="ORF">MRAB57_1154</name>
</gene>
<name>A0A2U3NPB2_9MYCO</name>
<organism evidence="2 3">
    <name type="scientific">Mycobacterium rhizamassiliense</name>
    <dbReference type="NCBI Taxonomy" id="1841860"/>
    <lineage>
        <taxon>Bacteria</taxon>
        <taxon>Bacillati</taxon>
        <taxon>Actinomycetota</taxon>
        <taxon>Actinomycetes</taxon>
        <taxon>Mycobacteriales</taxon>
        <taxon>Mycobacteriaceae</taxon>
        <taxon>Mycobacterium</taxon>
    </lineage>
</organism>
<dbReference type="EMBL" id="FUFA01000002">
    <property type="protein sequence ID" value="SPM33350.1"/>
    <property type="molecule type" value="Genomic_DNA"/>
</dbReference>
<feature type="transmembrane region" description="Helical" evidence="1">
    <location>
        <begin position="537"/>
        <end position="557"/>
    </location>
</feature>
<proteinExistence type="predicted"/>
<evidence type="ECO:0000256" key="1">
    <source>
        <dbReference type="SAM" id="Phobius"/>
    </source>
</evidence>
<evidence type="ECO:0000313" key="3">
    <source>
        <dbReference type="Proteomes" id="UP000240988"/>
    </source>
</evidence>
<feature type="transmembrane region" description="Helical" evidence="1">
    <location>
        <begin position="296"/>
        <end position="318"/>
    </location>
</feature>
<keyword evidence="1" id="KW-1133">Transmembrane helix</keyword>
<feature type="transmembrane region" description="Helical" evidence="1">
    <location>
        <begin position="364"/>
        <end position="385"/>
    </location>
</feature>
<dbReference type="RefSeq" id="WP_077086727.1">
    <property type="nucleotide sequence ID" value="NZ_LT721901.1"/>
</dbReference>
<dbReference type="Proteomes" id="UP000240988">
    <property type="component" value="Unassembled WGS sequence"/>
</dbReference>
<feature type="transmembrane region" description="Helical" evidence="1">
    <location>
        <begin position="127"/>
        <end position="146"/>
    </location>
</feature>
<feature type="transmembrane region" description="Helical" evidence="1">
    <location>
        <begin position="6"/>
        <end position="23"/>
    </location>
</feature>
<dbReference type="STRING" id="1841860.GCA_900157375_01155"/>